<evidence type="ECO:0000313" key="2">
    <source>
        <dbReference type="EMBL" id="CAE0808259.1"/>
    </source>
</evidence>
<protein>
    <submittedName>
        <fullName evidence="2">Uncharacterized protein</fullName>
    </submittedName>
</protein>
<reference evidence="2" key="1">
    <citation type="submission" date="2021-01" db="EMBL/GenBank/DDBJ databases">
        <authorList>
            <person name="Corre E."/>
            <person name="Pelletier E."/>
            <person name="Niang G."/>
            <person name="Scheremetjew M."/>
            <person name="Finn R."/>
            <person name="Kale V."/>
            <person name="Holt S."/>
            <person name="Cochrane G."/>
            <person name="Meng A."/>
            <person name="Brown T."/>
            <person name="Cohen L."/>
        </authorList>
    </citation>
    <scope>NUCLEOTIDE SEQUENCE</scope>
    <source>
        <strain evidence="2">CCMP1594</strain>
    </source>
</reference>
<gene>
    <name evidence="2" type="ORF">EGYM00163_LOCUS19389</name>
    <name evidence="3" type="ORF">EGYM00163_LOCUS19390</name>
</gene>
<name>A0A6T1YU61_9EUGL</name>
<dbReference type="AlphaFoldDB" id="A0A6T1YU61"/>
<dbReference type="EMBL" id="HBJA01054658">
    <property type="protein sequence ID" value="CAE0808260.1"/>
    <property type="molecule type" value="Transcribed_RNA"/>
</dbReference>
<evidence type="ECO:0000313" key="3">
    <source>
        <dbReference type="EMBL" id="CAE0808260.1"/>
    </source>
</evidence>
<proteinExistence type="predicted"/>
<feature type="region of interest" description="Disordered" evidence="1">
    <location>
        <begin position="99"/>
        <end position="118"/>
    </location>
</feature>
<evidence type="ECO:0000256" key="1">
    <source>
        <dbReference type="SAM" id="MobiDB-lite"/>
    </source>
</evidence>
<accession>A0A6T1YU61</accession>
<organism evidence="2">
    <name type="scientific">Eutreptiella gymnastica</name>
    <dbReference type="NCBI Taxonomy" id="73025"/>
    <lineage>
        <taxon>Eukaryota</taxon>
        <taxon>Discoba</taxon>
        <taxon>Euglenozoa</taxon>
        <taxon>Euglenida</taxon>
        <taxon>Spirocuta</taxon>
        <taxon>Euglenophyceae</taxon>
        <taxon>Eutreptiales</taxon>
        <taxon>Eutreptiaceae</taxon>
        <taxon>Eutreptiella</taxon>
    </lineage>
</organism>
<sequence>MRLGSVWGRDAREEHCHHVVRGAVSLRTPQLPVKNLGGYGAVAALEKTADTSSPSICTLTRKEPVNEMDNHELQNTNMFTADGLKENRGKLGKSAPELGGCLDRLWPQNPNQLQVAET</sequence>
<dbReference type="EMBL" id="HBJA01054657">
    <property type="protein sequence ID" value="CAE0808259.1"/>
    <property type="molecule type" value="Transcribed_RNA"/>
</dbReference>
<feature type="compositionally biased region" description="Polar residues" evidence="1">
    <location>
        <begin position="108"/>
        <end position="118"/>
    </location>
</feature>